<dbReference type="PROSITE" id="PS50158">
    <property type="entry name" value="ZF_CCHC"/>
    <property type="match status" value="1"/>
</dbReference>
<keyword evidence="5 9" id="KW-0747">Spliceosome</keyword>
<keyword evidence="7 9" id="KW-0539">Nucleus</keyword>
<dbReference type="GO" id="GO:0000398">
    <property type="term" value="P:mRNA splicing, via spliceosome"/>
    <property type="evidence" value="ECO:0007669"/>
    <property type="project" value="UniProtKB-UniRule"/>
</dbReference>
<evidence type="ECO:0000256" key="10">
    <source>
        <dbReference type="SAM" id="MobiDB-lite"/>
    </source>
</evidence>
<comment type="similarity">
    <text evidence="2 9">Belongs to the SLU7 family.</text>
</comment>
<sequence>MSRAPQLPVSALIKQGKGLDEEDQATKRRRNDFRELKELEEQRKAGTAPAMVDCETGRDINPHIPEFIEKTPWYVETDGPTLKHQRPHPERATKFAKLDEWYRKGTTGKVAFKFRKGACENCGAMGHKKKECLERPRSIGAKYTEKDIAPDDFVQPNLSLNYDSKRDRWNGYDPASHTETVVKEFENMAEIAKIMKAEKIKKGELDPEAPEDDAAGDDDEKYADEMNPASSVDLDSRTRITVRNLRIREDPAKYLLNLNENGPYYDPKSRSMRENPFLGVKGKEVEAAKFAGENYTRYTGEVIQANQAQVFAWSARSKGIDVNAMAEPTKLEVLQKNFDKERAEMTETAKKSLIEKYGGEEHLEAPAKELLLAQTEQYVEYNRKGKLIKGEKRPLLKTKYDEDLLINNHTSVWGSYWREGKWGYKCCHSLLKNSYCVGEKGYALEKELFTRVAAPKPTPVAPVVEPETSTPAPAPAKKAESSKPEKTSKKKRSKSESSSSSSDSSSESEAESESEKQKGPAEELDSEAEREYQKQIEAEKKEEKERKERRDHKRKMKREKRKRQKERRRETREKEGPRHSRKRKASPSSSSSESESEDDVSAKKKKKHAPELSAAIKKIRKEMKEGKELAGMDDRDRGFHSQYETKKMTEVELEAYNLMKIHSSDPMASLMK</sequence>
<dbReference type="PANTHER" id="PTHR12942">
    <property type="entry name" value="STEP II SPLICING FACTOR SLU7"/>
    <property type="match status" value="1"/>
</dbReference>
<comment type="function">
    <text evidence="9">Involved in pre-mRNA splicing.</text>
</comment>
<proteinExistence type="inferred from homology"/>
<evidence type="ECO:0000256" key="6">
    <source>
        <dbReference type="ARBA" id="ARBA00023187"/>
    </source>
</evidence>
<feature type="compositionally biased region" description="Acidic residues" evidence="10">
    <location>
        <begin position="206"/>
        <end position="222"/>
    </location>
</feature>
<dbReference type="GO" id="GO:0005681">
    <property type="term" value="C:spliceosomal complex"/>
    <property type="evidence" value="ECO:0007669"/>
    <property type="project" value="UniProtKB-UniRule"/>
</dbReference>
<dbReference type="InterPro" id="IPR021715">
    <property type="entry name" value="Slu7_dom"/>
</dbReference>
<evidence type="ECO:0000256" key="7">
    <source>
        <dbReference type="ARBA" id="ARBA00023242"/>
    </source>
</evidence>
<feature type="compositionally biased region" description="Low complexity" evidence="10">
    <location>
        <begin position="461"/>
        <end position="471"/>
    </location>
</feature>
<comment type="subunit">
    <text evidence="9">Associated with the spliceosome.</text>
</comment>
<keyword evidence="8" id="KW-0862">Zinc</keyword>
<reference evidence="12" key="1">
    <citation type="journal article" date="2013" name="Genetics">
        <title>The draft genome and transcriptome of Panagrellus redivivus are shaped by the harsh demands of a free-living lifestyle.</title>
        <authorList>
            <person name="Srinivasan J."/>
            <person name="Dillman A.R."/>
            <person name="Macchietto M.G."/>
            <person name="Heikkinen L."/>
            <person name="Lakso M."/>
            <person name="Fracchia K.M."/>
            <person name="Antoshechkin I."/>
            <person name="Mortazavi A."/>
            <person name="Wong G."/>
            <person name="Sternberg P.W."/>
        </authorList>
    </citation>
    <scope>NUCLEOTIDE SEQUENCE [LARGE SCALE GENOMIC DNA]</scope>
    <source>
        <strain evidence="12">MT8872</strain>
    </source>
</reference>
<feature type="region of interest" description="Disordered" evidence="10">
    <location>
        <begin position="202"/>
        <end position="233"/>
    </location>
</feature>
<feature type="compositionally biased region" description="Basic residues" evidence="10">
    <location>
        <begin position="549"/>
        <end position="566"/>
    </location>
</feature>
<protein>
    <recommendedName>
        <fullName evidence="3 9">Pre-mRNA-splicing factor SLU7</fullName>
    </recommendedName>
</protein>
<dbReference type="InterPro" id="IPR001878">
    <property type="entry name" value="Znf_CCHC"/>
</dbReference>
<feature type="region of interest" description="Disordered" evidence="10">
    <location>
        <begin position="1"/>
        <end position="48"/>
    </location>
</feature>
<evidence type="ECO:0000256" key="9">
    <source>
        <dbReference type="RuleBase" id="RU367071"/>
    </source>
</evidence>
<keyword evidence="4 9" id="KW-0507">mRNA processing</keyword>
<feature type="compositionally biased region" description="Basic and acidic residues" evidence="10">
    <location>
        <begin position="567"/>
        <end position="578"/>
    </location>
</feature>
<evidence type="ECO:0000259" key="11">
    <source>
        <dbReference type="PROSITE" id="PS50158"/>
    </source>
</evidence>
<reference evidence="13" key="2">
    <citation type="submission" date="2020-10" db="UniProtKB">
        <authorList>
            <consortium name="WormBaseParasite"/>
        </authorList>
    </citation>
    <scope>IDENTIFICATION</scope>
</reference>
<accession>A0A7E4URA1</accession>
<organism evidence="12 13">
    <name type="scientific">Panagrellus redivivus</name>
    <name type="common">Microworm</name>
    <dbReference type="NCBI Taxonomy" id="6233"/>
    <lineage>
        <taxon>Eukaryota</taxon>
        <taxon>Metazoa</taxon>
        <taxon>Ecdysozoa</taxon>
        <taxon>Nematoda</taxon>
        <taxon>Chromadorea</taxon>
        <taxon>Rhabditida</taxon>
        <taxon>Tylenchina</taxon>
        <taxon>Panagrolaimomorpha</taxon>
        <taxon>Panagrolaimoidea</taxon>
        <taxon>Panagrolaimidae</taxon>
        <taxon>Panagrellus</taxon>
    </lineage>
</organism>
<feature type="compositionally biased region" description="Basic and acidic residues" evidence="10">
    <location>
        <begin position="32"/>
        <end position="44"/>
    </location>
</feature>
<dbReference type="WBParaSite" id="Pan_g11894.t1">
    <property type="protein sequence ID" value="Pan_g11894.t1"/>
    <property type="gene ID" value="Pan_g11894"/>
</dbReference>
<evidence type="ECO:0000256" key="3">
    <source>
        <dbReference type="ARBA" id="ARBA00021377"/>
    </source>
</evidence>
<dbReference type="Proteomes" id="UP000492821">
    <property type="component" value="Unassembled WGS sequence"/>
</dbReference>
<evidence type="ECO:0000256" key="2">
    <source>
        <dbReference type="ARBA" id="ARBA00007203"/>
    </source>
</evidence>
<dbReference type="AlphaFoldDB" id="A0A7E4URA1"/>
<evidence type="ECO:0000313" key="13">
    <source>
        <dbReference type="WBParaSite" id="Pan_g11894.t1"/>
    </source>
</evidence>
<evidence type="ECO:0000313" key="12">
    <source>
        <dbReference type="Proteomes" id="UP000492821"/>
    </source>
</evidence>
<keyword evidence="12" id="KW-1185">Reference proteome</keyword>
<dbReference type="GO" id="GO:0030628">
    <property type="term" value="F:pre-mRNA 3'-splice site binding"/>
    <property type="evidence" value="ECO:0007669"/>
    <property type="project" value="UniProtKB-UniRule"/>
</dbReference>
<feature type="domain" description="CCHC-type" evidence="11">
    <location>
        <begin position="119"/>
        <end position="132"/>
    </location>
</feature>
<keyword evidence="8" id="KW-0863">Zinc-finger</keyword>
<dbReference type="InterPro" id="IPR039974">
    <property type="entry name" value="Splicing_factor_SLU7"/>
</dbReference>
<name>A0A7E4URA1_PANRE</name>
<evidence type="ECO:0000256" key="1">
    <source>
        <dbReference type="ARBA" id="ARBA00004123"/>
    </source>
</evidence>
<feature type="region of interest" description="Disordered" evidence="10">
    <location>
        <begin position="458"/>
        <end position="616"/>
    </location>
</feature>
<feature type="compositionally biased region" description="Basic and acidic residues" evidence="10">
    <location>
        <begin position="477"/>
        <end position="487"/>
    </location>
</feature>
<dbReference type="PANTHER" id="PTHR12942:SF2">
    <property type="entry name" value="PRE-MRNA-SPLICING FACTOR SLU7"/>
    <property type="match status" value="1"/>
</dbReference>
<comment type="subcellular location">
    <subcellularLocation>
        <location evidence="1 9">Nucleus</location>
    </subcellularLocation>
</comment>
<evidence type="ECO:0000256" key="8">
    <source>
        <dbReference type="PROSITE-ProRule" id="PRU00047"/>
    </source>
</evidence>
<dbReference type="GO" id="GO:0008270">
    <property type="term" value="F:zinc ion binding"/>
    <property type="evidence" value="ECO:0007669"/>
    <property type="project" value="UniProtKB-KW"/>
</dbReference>
<evidence type="ECO:0000256" key="4">
    <source>
        <dbReference type="ARBA" id="ARBA00022664"/>
    </source>
</evidence>
<keyword evidence="6 9" id="KW-0508">mRNA splicing</keyword>
<evidence type="ECO:0000256" key="5">
    <source>
        <dbReference type="ARBA" id="ARBA00022728"/>
    </source>
</evidence>
<feature type="compositionally biased region" description="Basic and acidic residues" evidence="10">
    <location>
        <begin position="513"/>
        <end position="548"/>
    </location>
</feature>
<dbReference type="Pfam" id="PF11708">
    <property type="entry name" value="Slu7"/>
    <property type="match status" value="1"/>
</dbReference>
<keyword evidence="8" id="KW-0479">Metal-binding</keyword>
<feature type="compositionally biased region" description="Low complexity" evidence="10">
    <location>
        <begin position="496"/>
        <end position="505"/>
    </location>
</feature>